<accession>A0A6H1ZL74</accession>
<dbReference type="AlphaFoldDB" id="A0A6H1ZL74"/>
<proteinExistence type="predicted"/>
<dbReference type="EMBL" id="MT144600">
    <property type="protein sequence ID" value="QJH94421.1"/>
    <property type="molecule type" value="Genomic_DNA"/>
</dbReference>
<organism evidence="1">
    <name type="scientific">viral metagenome</name>
    <dbReference type="NCBI Taxonomy" id="1070528"/>
    <lineage>
        <taxon>unclassified sequences</taxon>
        <taxon>metagenomes</taxon>
        <taxon>organismal metagenomes</taxon>
    </lineage>
</organism>
<evidence type="ECO:0000313" key="1">
    <source>
        <dbReference type="EMBL" id="QJA48278.1"/>
    </source>
</evidence>
<name>A0A6H1ZL74_9ZZZZ</name>
<dbReference type="EMBL" id="MT144078">
    <property type="protein sequence ID" value="QJA48278.1"/>
    <property type="molecule type" value="Genomic_DNA"/>
</dbReference>
<evidence type="ECO:0000313" key="2">
    <source>
        <dbReference type="EMBL" id="QJH94421.1"/>
    </source>
</evidence>
<protein>
    <submittedName>
        <fullName evidence="1">Uncharacterized protein</fullName>
    </submittedName>
</protein>
<sequence>MTFTRWWDENQNEIKRNISHQNFTGIKADFEACWHDGYTSPPNKPVERSAENEREMKWWLIKDEDVTELQEVLKCAIKERDDQCAASGCLCDLTNTYCSGWLRDALHALDSGCHSTDAIPADCAK</sequence>
<gene>
    <name evidence="1" type="ORF">TM448A00891_0013</name>
    <name evidence="2" type="ORF">TM448B00218_0064</name>
</gene>
<reference evidence="1" key="1">
    <citation type="submission" date="2020-03" db="EMBL/GenBank/DDBJ databases">
        <title>The deep terrestrial virosphere.</title>
        <authorList>
            <person name="Holmfeldt K."/>
            <person name="Nilsson E."/>
            <person name="Simone D."/>
            <person name="Lopez-Fernandez M."/>
            <person name="Wu X."/>
            <person name="de Brujin I."/>
            <person name="Lundin D."/>
            <person name="Andersson A."/>
            <person name="Bertilsson S."/>
            <person name="Dopson M."/>
        </authorList>
    </citation>
    <scope>NUCLEOTIDE SEQUENCE</scope>
    <source>
        <strain evidence="1">TM448A00891</strain>
        <strain evidence="2">TM448B00218</strain>
    </source>
</reference>